<dbReference type="Proteomes" id="UP000298061">
    <property type="component" value="Unassembled WGS sequence"/>
</dbReference>
<dbReference type="GO" id="GO:0004523">
    <property type="term" value="F:RNA-DNA hybrid ribonuclease activity"/>
    <property type="evidence" value="ECO:0007669"/>
    <property type="project" value="UniProtKB-EC"/>
</dbReference>
<keyword evidence="7" id="KW-0378">Hydrolase</keyword>
<dbReference type="CDD" id="cd01650">
    <property type="entry name" value="RT_nLTR_like"/>
    <property type="match status" value="1"/>
</dbReference>
<name>A0A4Y9ZWW7_9AGAM</name>
<dbReference type="SUPFAM" id="SSF56219">
    <property type="entry name" value="DNase I-like"/>
    <property type="match status" value="1"/>
</dbReference>
<proteinExistence type="inferred from homology"/>
<evidence type="ECO:0000256" key="6">
    <source>
        <dbReference type="ARBA" id="ARBA00022759"/>
    </source>
</evidence>
<dbReference type="Pfam" id="PF00075">
    <property type="entry name" value="RNase_H"/>
    <property type="match status" value="1"/>
</dbReference>
<keyword evidence="6" id="KW-0255">Endonuclease</keyword>
<dbReference type="PANTHER" id="PTHR10642">
    <property type="entry name" value="RIBONUCLEASE H1"/>
    <property type="match status" value="1"/>
</dbReference>
<feature type="domain" description="RNase H type-1" evidence="8">
    <location>
        <begin position="416"/>
        <end position="555"/>
    </location>
</feature>
<gene>
    <name evidence="9" type="ORF">EWM64_g5349</name>
</gene>
<dbReference type="OrthoDB" id="245563at2759"/>
<dbReference type="GO" id="GO:0043137">
    <property type="term" value="P:DNA replication, removal of RNA primer"/>
    <property type="evidence" value="ECO:0007669"/>
    <property type="project" value="TreeGrafter"/>
</dbReference>
<evidence type="ECO:0000256" key="7">
    <source>
        <dbReference type="ARBA" id="ARBA00022801"/>
    </source>
</evidence>
<comment type="catalytic activity">
    <reaction evidence="1">
        <text>Endonucleolytic cleavage to 5'-phosphomonoester.</text>
        <dbReference type="EC" id="3.1.26.4"/>
    </reaction>
</comment>
<comment type="caution">
    <text evidence="9">The sequence shown here is derived from an EMBL/GenBank/DDBJ whole genome shotgun (WGS) entry which is preliminary data.</text>
</comment>
<dbReference type="Pfam" id="PF03372">
    <property type="entry name" value="Exo_endo_phos"/>
    <property type="match status" value="1"/>
</dbReference>
<dbReference type="GO" id="GO:0003676">
    <property type="term" value="F:nucleic acid binding"/>
    <property type="evidence" value="ECO:0007669"/>
    <property type="project" value="InterPro"/>
</dbReference>
<reference evidence="9 10" key="1">
    <citation type="submission" date="2019-02" db="EMBL/GenBank/DDBJ databases">
        <title>Genome sequencing of the rare red list fungi Hericium alpestre (H. flagellum).</title>
        <authorList>
            <person name="Buettner E."/>
            <person name="Kellner H."/>
        </authorList>
    </citation>
    <scope>NUCLEOTIDE SEQUENCE [LARGE SCALE GENOMIC DNA]</scope>
    <source>
        <strain evidence="9 10">DSM 108284</strain>
    </source>
</reference>
<evidence type="ECO:0000256" key="2">
    <source>
        <dbReference type="ARBA" id="ARBA00005300"/>
    </source>
</evidence>
<evidence type="ECO:0000256" key="5">
    <source>
        <dbReference type="ARBA" id="ARBA00022723"/>
    </source>
</evidence>
<protein>
    <recommendedName>
        <fullName evidence="3">ribonuclease H</fullName>
        <ecNumber evidence="3">3.1.26.4</ecNumber>
    </recommendedName>
</protein>
<dbReference type="InterPro" id="IPR036397">
    <property type="entry name" value="RNaseH_sf"/>
</dbReference>
<dbReference type="EC" id="3.1.26.4" evidence="3"/>
<dbReference type="Gene3D" id="3.30.420.10">
    <property type="entry name" value="Ribonuclease H-like superfamily/Ribonuclease H"/>
    <property type="match status" value="1"/>
</dbReference>
<dbReference type="PANTHER" id="PTHR10642:SF26">
    <property type="entry name" value="RIBONUCLEASE H1"/>
    <property type="match status" value="1"/>
</dbReference>
<evidence type="ECO:0000259" key="8">
    <source>
        <dbReference type="PROSITE" id="PS50879"/>
    </source>
</evidence>
<dbReference type="SUPFAM" id="SSF53098">
    <property type="entry name" value="Ribonuclease H-like"/>
    <property type="match status" value="1"/>
</dbReference>
<organism evidence="9 10">
    <name type="scientific">Hericium alpestre</name>
    <dbReference type="NCBI Taxonomy" id="135208"/>
    <lineage>
        <taxon>Eukaryota</taxon>
        <taxon>Fungi</taxon>
        <taxon>Dikarya</taxon>
        <taxon>Basidiomycota</taxon>
        <taxon>Agaricomycotina</taxon>
        <taxon>Agaricomycetes</taxon>
        <taxon>Russulales</taxon>
        <taxon>Hericiaceae</taxon>
        <taxon>Hericium</taxon>
    </lineage>
</organism>
<sequence length="999" mass="108827">SAFVPPTAPLAGAAPAFAEHLVINHLNNLRGPPHELFHSLCCMLQNTAFEAYATTIDRVGGSGLHMYFSVAGMARMWADAWIGVNMGGFRHVTVEVVGGVPAPLAFGSGVTITITCLNVHGDVLLKLCMPSFVSWAFSRNVLVLQETHLVPEQHDSLPYLPSHSCLPFSQPASPHFRSQGGGVLVFVCHGLPFRARSDLCEPDIAVVDFNTFVLVTAYIPPLSSPWHAHLPILPYSCFEKVVTLCAASARPLLVLGDINVHIGLSSPSPGPDRQSEDRILNTRGRQLLALCRSALLTIINGSPAHDRSAPCSSFTSFQLLGQAVVDYALLSSSAHSLLQAFSIPSRVSPWSDHAPLLLTLALPPSMHPSSPPVRHPLDTSCLPPLSDLDGLFCSTLAAALSPEAALHVLYGSCSHDTDPVHVYTDGSTVSVAQDMRAGAGVLWGLGSPRNVSLRVPGSQTNNHGELYAILAALDRTPAHHSLVLSTDSQYAVHSLCHWAADLAQSGWQCVNADLISACVVWLQSRCCPTKFLWIKGHNGNLQHDACDALTFAGTQLPPVVPALPALRPPPPCDHPCTLQPALRKVFMLLPRHAAPRLSPAALPVLWVDPHAAAHRGRARLRQQQRDNLQRLVRCTSDAAFWHLIRDWSDPKDRLLLVPLDALHDVFVGRMNPAPDVPPQWNADAYARMCQLCRALPPTTHVAEDAASRHLHRPFSEDDIAAGKHHLRKHDADSAAGFDRSAYSDLLAIPNDVLRDLCQACIAKGDVPCEWLLTYIVAILKHGRPARNPESYRIIGLESCFLKFLTLLNGFRWGYRMNNNVFILCCAIDAARRQRCLLYTVFVDLTNAFPSTDHPALWLKLFCHAAGGPLFDFMHALYARMQYVVCADGSFSAPFTSGHGILAGDSASPMFWLLFMSDLLLPDNPADISLDGVSMSHLEQADDIVLFSTCPMALQRKLDALARWCGLNFLVINLCKSIGMLFGRLPSQLPMLSINGSMLC</sequence>
<dbReference type="InterPro" id="IPR000477">
    <property type="entry name" value="RT_dom"/>
</dbReference>
<dbReference type="InterPro" id="IPR050092">
    <property type="entry name" value="RNase_H"/>
</dbReference>
<evidence type="ECO:0000313" key="10">
    <source>
        <dbReference type="Proteomes" id="UP000298061"/>
    </source>
</evidence>
<keyword evidence="5" id="KW-0479">Metal-binding</keyword>
<evidence type="ECO:0000313" key="9">
    <source>
        <dbReference type="EMBL" id="TFY78660.1"/>
    </source>
</evidence>
<dbReference type="Gene3D" id="3.60.10.10">
    <property type="entry name" value="Endonuclease/exonuclease/phosphatase"/>
    <property type="match status" value="1"/>
</dbReference>
<dbReference type="EMBL" id="SFCI01000638">
    <property type="protein sequence ID" value="TFY78660.1"/>
    <property type="molecule type" value="Genomic_DNA"/>
</dbReference>
<dbReference type="GO" id="GO:0046872">
    <property type="term" value="F:metal ion binding"/>
    <property type="evidence" value="ECO:0007669"/>
    <property type="project" value="UniProtKB-KW"/>
</dbReference>
<dbReference type="CDD" id="cd09280">
    <property type="entry name" value="RNase_HI_eukaryote_like"/>
    <property type="match status" value="1"/>
</dbReference>
<accession>A0A4Y9ZWW7</accession>
<evidence type="ECO:0000256" key="1">
    <source>
        <dbReference type="ARBA" id="ARBA00000077"/>
    </source>
</evidence>
<dbReference type="InterPro" id="IPR036691">
    <property type="entry name" value="Endo/exonu/phosph_ase_sf"/>
</dbReference>
<dbReference type="AlphaFoldDB" id="A0A4Y9ZWW7"/>
<dbReference type="InterPro" id="IPR005135">
    <property type="entry name" value="Endo/exonuclease/phosphatase"/>
</dbReference>
<comment type="similarity">
    <text evidence="2">Belongs to the RNase H family.</text>
</comment>
<dbReference type="PROSITE" id="PS50879">
    <property type="entry name" value="RNASE_H_1"/>
    <property type="match status" value="1"/>
</dbReference>
<dbReference type="InterPro" id="IPR002156">
    <property type="entry name" value="RNaseH_domain"/>
</dbReference>
<keyword evidence="4" id="KW-0540">Nuclease</keyword>
<evidence type="ECO:0000256" key="3">
    <source>
        <dbReference type="ARBA" id="ARBA00012180"/>
    </source>
</evidence>
<dbReference type="Pfam" id="PF00078">
    <property type="entry name" value="RVT_1"/>
    <property type="match status" value="1"/>
</dbReference>
<dbReference type="STRING" id="135208.A0A4Y9ZWW7"/>
<evidence type="ECO:0000256" key="4">
    <source>
        <dbReference type="ARBA" id="ARBA00022722"/>
    </source>
</evidence>
<dbReference type="InterPro" id="IPR012337">
    <property type="entry name" value="RNaseH-like_sf"/>
</dbReference>
<keyword evidence="10" id="KW-1185">Reference proteome</keyword>
<feature type="non-terminal residue" evidence="9">
    <location>
        <position position="1"/>
    </location>
</feature>